<evidence type="ECO:0008006" key="4">
    <source>
        <dbReference type="Google" id="ProtNLM"/>
    </source>
</evidence>
<sequence length="287" mass="31612">MARKRKAKEIDTPEDQPHPKVIEVVPNADATFKVGTGKDALEVKVSGMVMGLASPVLSRMLFGQFVEAETKTVSQEVVASWLYQRTGLVRGYVHWKKVVEAQAAIACPSSSPYPVTPTKTESFFLRDLIDICAILSFVKDFWYATRQNLALCPCDSTTTTGSGLKIPSMVNPDGETVYDVAAKIQTRYVNAFLKDVFDCLGEGIESDSSLLSCQTTKHGMLHLLLRKHGIVPADMVKPQSMRVVMGRLSVLAEELKDDDKGPTKNSCNKEKSTPRAKRGKAMRLLQS</sequence>
<name>A0A1C1CEU2_9EURO</name>
<dbReference type="AlphaFoldDB" id="A0A1C1CEU2"/>
<feature type="compositionally biased region" description="Basic and acidic residues" evidence="1">
    <location>
        <begin position="256"/>
        <end position="273"/>
    </location>
</feature>
<feature type="region of interest" description="Disordered" evidence="1">
    <location>
        <begin position="256"/>
        <end position="287"/>
    </location>
</feature>
<dbReference type="VEuPathDB" id="FungiDB:G647_02456"/>
<dbReference type="EMBL" id="LGRB01000014">
    <property type="protein sequence ID" value="OCT46967.1"/>
    <property type="molecule type" value="Genomic_DNA"/>
</dbReference>
<keyword evidence="3" id="KW-1185">Reference proteome</keyword>
<accession>A0A1C1CEU2</accession>
<evidence type="ECO:0000256" key="1">
    <source>
        <dbReference type="SAM" id="MobiDB-lite"/>
    </source>
</evidence>
<evidence type="ECO:0000313" key="2">
    <source>
        <dbReference type="EMBL" id="OCT46967.1"/>
    </source>
</evidence>
<comment type="caution">
    <text evidence="2">The sequence shown here is derived from an EMBL/GenBank/DDBJ whole genome shotgun (WGS) entry which is preliminary data.</text>
</comment>
<evidence type="ECO:0000313" key="3">
    <source>
        <dbReference type="Proteomes" id="UP000094526"/>
    </source>
</evidence>
<dbReference type="Proteomes" id="UP000094526">
    <property type="component" value="Unassembled WGS sequence"/>
</dbReference>
<dbReference type="OrthoDB" id="5275938at2759"/>
<proteinExistence type="predicted"/>
<organism evidence="2 3">
    <name type="scientific">Cladophialophora carrionii</name>
    <dbReference type="NCBI Taxonomy" id="86049"/>
    <lineage>
        <taxon>Eukaryota</taxon>
        <taxon>Fungi</taxon>
        <taxon>Dikarya</taxon>
        <taxon>Ascomycota</taxon>
        <taxon>Pezizomycotina</taxon>
        <taxon>Eurotiomycetes</taxon>
        <taxon>Chaetothyriomycetidae</taxon>
        <taxon>Chaetothyriales</taxon>
        <taxon>Herpotrichiellaceae</taxon>
        <taxon>Cladophialophora</taxon>
    </lineage>
</organism>
<protein>
    <recommendedName>
        <fullName evidence="4">BTB domain-containing protein</fullName>
    </recommendedName>
</protein>
<reference evidence="3" key="1">
    <citation type="submission" date="2015-07" db="EMBL/GenBank/DDBJ databases">
        <authorList>
            <person name="Teixeira M.M."/>
            <person name="Souza R.C."/>
            <person name="Almeida L.G."/>
            <person name="Vicente V.A."/>
            <person name="de Hoog S."/>
            <person name="Bocca A.L."/>
            <person name="de Almeida S.R."/>
            <person name="Vasconcelos A.T."/>
            <person name="Felipe M.S."/>
        </authorList>
    </citation>
    <scope>NUCLEOTIDE SEQUENCE [LARGE SCALE GENOMIC DNA]</scope>
    <source>
        <strain evidence="3">KSF</strain>
    </source>
</reference>
<gene>
    <name evidence="2" type="ORF">CLCR_02492</name>
</gene>
<dbReference type="VEuPathDB" id="FungiDB:CLCR_02492"/>